<dbReference type="Proteomes" id="UP000005856">
    <property type="component" value="Unassembled WGS sequence"/>
</dbReference>
<comment type="caution">
    <text evidence="1">The sequence shown here is derived from an EMBL/GenBank/DDBJ whole genome shotgun (WGS) entry which is preliminary data.</text>
</comment>
<organism evidence="1 2">
    <name type="scientific">Marinobacter algicola DG893</name>
    <dbReference type="NCBI Taxonomy" id="443152"/>
    <lineage>
        <taxon>Bacteria</taxon>
        <taxon>Pseudomonadati</taxon>
        <taxon>Pseudomonadota</taxon>
        <taxon>Gammaproteobacteria</taxon>
        <taxon>Pseudomonadales</taxon>
        <taxon>Marinobacteraceae</taxon>
        <taxon>Marinobacter</taxon>
    </lineage>
</organism>
<dbReference type="EMBL" id="ABCP01000022">
    <property type="protein sequence ID" value="EDM47188.1"/>
    <property type="molecule type" value="Genomic_DNA"/>
</dbReference>
<name>A6F290_9GAMM</name>
<reference evidence="1 2" key="1">
    <citation type="submission" date="2007-06" db="EMBL/GenBank/DDBJ databases">
        <authorList>
            <person name="Green D."/>
            <person name="Ferriera S."/>
            <person name="Johnson J."/>
            <person name="Kravitz S."/>
            <person name="Beeson K."/>
            <person name="Sutton G."/>
            <person name="Rogers Y.-H."/>
            <person name="Friedman R."/>
            <person name="Frazier M."/>
            <person name="Venter J.C."/>
        </authorList>
    </citation>
    <scope>NUCLEOTIDE SEQUENCE [LARGE SCALE GENOMIC DNA]</scope>
    <source>
        <strain evidence="1 2">DG893</strain>
    </source>
</reference>
<accession>A6F290</accession>
<evidence type="ECO:0000313" key="1">
    <source>
        <dbReference type="EMBL" id="EDM47188.1"/>
    </source>
</evidence>
<proteinExistence type="predicted"/>
<dbReference type="AlphaFoldDB" id="A6F290"/>
<sequence>MHISRLLLFKPEVIKQHFPSREGSHGQCCGFRITQAGG</sequence>
<gene>
    <name evidence="1" type="ORF">MDG893_08886</name>
</gene>
<keyword evidence="2" id="KW-1185">Reference proteome</keyword>
<evidence type="ECO:0000313" key="2">
    <source>
        <dbReference type="Proteomes" id="UP000005856"/>
    </source>
</evidence>
<protein>
    <submittedName>
        <fullName evidence="1">Uncharacterized protein</fullName>
    </submittedName>
</protein>
<feature type="non-terminal residue" evidence="1">
    <location>
        <position position="38"/>
    </location>
</feature>